<accession>A0A256FJA0</accession>
<keyword evidence="1" id="KW-0472">Membrane</keyword>
<dbReference type="AlphaFoldDB" id="A0A256FJA0"/>
<evidence type="ECO:0000256" key="1">
    <source>
        <dbReference type="SAM" id="Phobius"/>
    </source>
</evidence>
<reference evidence="2 3" key="1">
    <citation type="submission" date="2017-07" db="EMBL/GenBank/DDBJ databases">
        <title>Phylogenetic study on the rhizospheric bacterium Ochrobactrum sp. A44.</title>
        <authorList>
            <person name="Krzyzanowska D.M."/>
            <person name="Ossowicki A."/>
            <person name="Rajewska M."/>
            <person name="Maciag T."/>
            <person name="Kaczynski Z."/>
            <person name="Czerwicka M."/>
            <person name="Jafra S."/>
        </authorList>
    </citation>
    <scope>NUCLEOTIDE SEQUENCE [LARGE SCALE GENOMIC DNA]</scope>
    <source>
        <strain evidence="2 3">PR17</strain>
    </source>
</reference>
<dbReference type="EMBL" id="NNRK01000026">
    <property type="protein sequence ID" value="OYR14521.1"/>
    <property type="molecule type" value="Genomic_DNA"/>
</dbReference>
<organism evidence="2 3">
    <name type="scientific">Brucella rhizosphaerae</name>
    <dbReference type="NCBI Taxonomy" id="571254"/>
    <lineage>
        <taxon>Bacteria</taxon>
        <taxon>Pseudomonadati</taxon>
        <taxon>Pseudomonadota</taxon>
        <taxon>Alphaproteobacteria</taxon>
        <taxon>Hyphomicrobiales</taxon>
        <taxon>Brucellaceae</taxon>
        <taxon>Brucella/Ochrobactrum group</taxon>
        <taxon>Brucella</taxon>
    </lineage>
</organism>
<keyword evidence="3" id="KW-1185">Reference proteome</keyword>
<sequence length="106" mass="11715">MLEVSSTMPETDADLRARVVGLEQATQTNNQRLATLETWQRQREIDSARNDEKWVAMEARIDTRFSGLEGSVQSIMSSLSRINWMIIGGLVAAFVAFVVGGGLKSL</sequence>
<dbReference type="Proteomes" id="UP000216345">
    <property type="component" value="Unassembled WGS sequence"/>
</dbReference>
<comment type="caution">
    <text evidence="2">The sequence shown here is derived from an EMBL/GenBank/DDBJ whole genome shotgun (WGS) entry which is preliminary data.</text>
</comment>
<protein>
    <submittedName>
        <fullName evidence="2">Uncharacterized protein</fullName>
    </submittedName>
</protein>
<keyword evidence="1" id="KW-0812">Transmembrane</keyword>
<dbReference type="eggNOG" id="ENOG5030AM3">
    <property type="taxonomic scope" value="Bacteria"/>
</dbReference>
<evidence type="ECO:0000313" key="3">
    <source>
        <dbReference type="Proteomes" id="UP000216345"/>
    </source>
</evidence>
<feature type="transmembrane region" description="Helical" evidence="1">
    <location>
        <begin position="82"/>
        <end position="103"/>
    </location>
</feature>
<evidence type="ECO:0000313" key="2">
    <source>
        <dbReference type="EMBL" id="OYR14521.1"/>
    </source>
</evidence>
<name>A0A256FJA0_9HYPH</name>
<gene>
    <name evidence="2" type="ORF">CEV32_0526</name>
</gene>
<keyword evidence="1" id="KW-1133">Transmembrane helix</keyword>
<proteinExistence type="predicted"/>